<organism evidence="1 2">
    <name type="scientific">Protopolystoma xenopodis</name>
    <dbReference type="NCBI Taxonomy" id="117903"/>
    <lineage>
        <taxon>Eukaryota</taxon>
        <taxon>Metazoa</taxon>
        <taxon>Spiralia</taxon>
        <taxon>Lophotrochozoa</taxon>
        <taxon>Platyhelminthes</taxon>
        <taxon>Monogenea</taxon>
        <taxon>Polyopisthocotylea</taxon>
        <taxon>Polystomatidea</taxon>
        <taxon>Polystomatidae</taxon>
        <taxon>Protopolystoma</taxon>
    </lineage>
</organism>
<evidence type="ECO:0000313" key="1">
    <source>
        <dbReference type="EMBL" id="VEL06997.1"/>
    </source>
</evidence>
<accession>A0A448WAE2</accession>
<dbReference type="EMBL" id="CAAALY010000786">
    <property type="protein sequence ID" value="VEL06997.1"/>
    <property type="molecule type" value="Genomic_DNA"/>
</dbReference>
<comment type="caution">
    <text evidence="1">The sequence shown here is derived from an EMBL/GenBank/DDBJ whole genome shotgun (WGS) entry which is preliminary data.</text>
</comment>
<proteinExistence type="predicted"/>
<gene>
    <name evidence="1" type="ORF">PXEA_LOCUS437</name>
</gene>
<name>A0A448WAE2_9PLAT</name>
<sequence>MRVQRCNLRDLSALKVTITQLSGETEATWSIEQRAYLRAQMAWFLNPLGAVPKHKRDRGCTRLSKKGIFNAGQSQTAWPSKHSVRSVAAA</sequence>
<evidence type="ECO:0000313" key="2">
    <source>
        <dbReference type="Proteomes" id="UP000784294"/>
    </source>
</evidence>
<protein>
    <submittedName>
        <fullName evidence="1">Uncharacterized protein</fullName>
    </submittedName>
</protein>
<keyword evidence="2" id="KW-1185">Reference proteome</keyword>
<dbReference type="Proteomes" id="UP000784294">
    <property type="component" value="Unassembled WGS sequence"/>
</dbReference>
<dbReference type="AlphaFoldDB" id="A0A448WAE2"/>
<reference evidence="1" key="1">
    <citation type="submission" date="2018-11" db="EMBL/GenBank/DDBJ databases">
        <authorList>
            <consortium name="Pathogen Informatics"/>
        </authorList>
    </citation>
    <scope>NUCLEOTIDE SEQUENCE</scope>
</reference>